<evidence type="ECO:0000256" key="2">
    <source>
        <dbReference type="ARBA" id="ARBA00022475"/>
    </source>
</evidence>
<evidence type="ECO:0000256" key="1">
    <source>
        <dbReference type="ARBA" id="ARBA00004429"/>
    </source>
</evidence>
<dbReference type="PANTHER" id="PTHR43124">
    <property type="entry name" value="PURINE EFFLUX PUMP PBUE"/>
    <property type="match status" value="1"/>
</dbReference>
<keyword evidence="3" id="KW-0997">Cell inner membrane</keyword>
<dbReference type="InterPro" id="IPR020846">
    <property type="entry name" value="MFS_dom"/>
</dbReference>
<dbReference type="PROSITE" id="PS50850">
    <property type="entry name" value="MFS"/>
    <property type="match status" value="1"/>
</dbReference>
<evidence type="ECO:0000256" key="6">
    <source>
        <dbReference type="ARBA" id="ARBA00023136"/>
    </source>
</evidence>
<evidence type="ECO:0000259" key="8">
    <source>
        <dbReference type="PROSITE" id="PS50850"/>
    </source>
</evidence>
<organism evidence="9 10">
    <name type="scientific">Salmonella enterica subsp. arizonae</name>
    <dbReference type="NCBI Taxonomy" id="59203"/>
    <lineage>
        <taxon>Bacteria</taxon>
        <taxon>Pseudomonadati</taxon>
        <taxon>Pseudomonadota</taxon>
        <taxon>Gammaproteobacteria</taxon>
        <taxon>Enterobacterales</taxon>
        <taxon>Enterobacteriaceae</taxon>
        <taxon>Salmonella</taxon>
    </lineage>
</organism>
<feature type="domain" description="Major facilitator superfamily (MFS) profile" evidence="8">
    <location>
        <begin position="1"/>
        <end position="80"/>
    </location>
</feature>
<reference evidence="9 10" key="1">
    <citation type="submission" date="2018-06" db="EMBL/GenBank/DDBJ databases">
        <authorList>
            <consortium name="Pathogen Informatics"/>
            <person name="Doyle S."/>
        </authorList>
    </citation>
    <scope>NUCLEOTIDE SEQUENCE [LARGE SCALE GENOMIC DNA]</scope>
    <source>
        <strain evidence="9 10">NCTC8297</strain>
    </source>
</reference>
<name>A0A379TAY6_SALER</name>
<evidence type="ECO:0000313" key="10">
    <source>
        <dbReference type="Proteomes" id="UP000254741"/>
    </source>
</evidence>
<keyword evidence="6 7" id="KW-0472">Membrane</keyword>
<protein>
    <submittedName>
        <fullName evidence="9">Membrane transport protein</fullName>
    </submittedName>
</protein>
<gene>
    <name evidence="9" type="primary">sotB_2</name>
    <name evidence="9" type="ORF">NCTC8297_03095</name>
</gene>
<dbReference type="EMBL" id="UGXG01000002">
    <property type="protein sequence ID" value="SUG47817.1"/>
    <property type="molecule type" value="Genomic_DNA"/>
</dbReference>
<feature type="transmembrane region" description="Helical" evidence="7">
    <location>
        <begin position="20"/>
        <end position="39"/>
    </location>
</feature>
<dbReference type="AlphaFoldDB" id="A0A379TAY6"/>
<dbReference type="PANTHER" id="PTHR43124:SF4">
    <property type="entry name" value="SUGAR EFFLUX TRANSPORTER"/>
    <property type="match status" value="1"/>
</dbReference>
<evidence type="ECO:0000256" key="5">
    <source>
        <dbReference type="ARBA" id="ARBA00022989"/>
    </source>
</evidence>
<keyword evidence="5 7" id="KW-1133">Transmembrane helix</keyword>
<evidence type="ECO:0000256" key="3">
    <source>
        <dbReference type="ARBA" id="ARBA00022519"/>
    </source>
</evidence>
<dbReference type="Proteomes" id="UP000254741">
    <property type="component" value="Unassembled WGS sequence"/>
</dbReference>
<comment type="subcellular location">
    <subcellularLocation>
        <location evidence="1">Cell inner membrane</location>
        <topology evidence="1">Multi-pass membrane protein</topology>
    </subcellularLocation>
</comment>
<dbReference type="InterPro" id="IPR050189">
    <property type="entry name" value="MFS_Efflux_Transporters"/>
</dbReference>
<evidence type="ECO:0000256" key="7">
    <source>
        <dbReference type="SAM" id="Phobius"/>
    </source>
</evidence>
<accession>A0A379TAY6</accession>
<dbReference type="GO" id="GO:0005886">
    <property type="term" value="C:plasma membrane"/>
    <property type="evidence" value="ECO:0007669"/>
    <property type="project" value="UniProtKB-SubCell"/>
</dbReference>
<dbReference type="GO" id="GO:0022857">
    <property type="term" value="F:transmembrane transporter activity"/>
    <property type="evidence" value="ECO:0007669"/>
    <property type="project" value="InterPro"/>
</dbReference>
<sequence>MVLGLPIGRVVGQYFGWRTTFFAIGMGALITLICLIKLLPKLPSEHSGSLKSLPLLFRRPGADEPLFTDRRCGDSALHGL</sequence>
<evidence type="ECO:0000313" key="9">
    <source>
        <dbReference type="EMBL" id="SUG47817.1"/>
    </source>
</evidence>
<dbReference type="Gene3D" id="1.20.1250.20">
    <property type="entry name" value="MFS general substrate transporter like domains"/>
    <property type="match status" value="1"/>
</dbReference>
<dbReference type="InterPro" id="IPR036259">
    <property type="entry name" value="MFS_trans_sf"/>
</dbReference>
<keyword evidence="2" id="KW-1003">Cell membrane</keyword>
<keyword evidence="4 7" id="KW-0812">Transmembrane</keyword>
<evidence type="ECO:0000256" key="4">
    <source>
        <dbReference type="ARBA" id="ARBA00022692"/>
    </source>
</evidence>
<dbReference type="SUPFAM" id="SSF103473">
    <property type="entry name" value="MFS general substrate transporter"/>
    <property type="match status" value="1"/>
</dbReference>
<proteinExistence type="predicted"/>